<keyword evidence="2" id="KW-1185">Reference proteome</keyword>
<dbReference type="InterPro" id="IPR011047">
    <property type="entry name" value="Quinoprotein_ADH-like_sf"/>
</dbReference>
<dbReference type="SUPFAM" id="SSF50998">
    <property type="entry name" value="Quinoprotein alcohol dehydrogenase-like"/>
    <property type="match status" value="1"/>
</dbReference>
<sequence length="355" mass="34917">MAWGEAGESAVAVGESTGHVEVLRLGMVDGVSGTGAETGSGKDKNLRLLARIDAKTGPITALAAGWLSGLAAQDLLVGDDAGAVAVVGASTGSVLAHHALGDASVVALAAPLPDATAAGTGSGVLGGIPASNLAYAALLDGSVVAFDARCVMFVVRLADISLRSLVPPPGEPADGPSRDAHVAAAVAALETSLAPPAITLFRARPDGPPLVLVASGTCLLALADAAVVWARSLDVAITALALAPDGAVIIGTADGVVHRATAEDLAAESRPLPVFAALTTAVFALATSPTRLAIATASPKVAIRSYPGGELPAPGHVELTSWPVGVDISNSSLITVSDDGCLVVTALDDSGLAPM</sequence>
<reference evidence="1 2" key="1">
    <citation type="submission" date="2010-05" db="EMBL/GenBank/DDBJ databases">
        <title>The Genome Sequence of Thecamonas trahens ATCC 50062.</title>
        <authorList>
            <consortium name="The Broad Institute Genome Sequencing Platform"/>
            <person name="Russ C."/>
            <person name="Cuomo C."/>
            <person name="Shea T."/>
            <person name="Young S.K."/>
            <person name="Zeng Q."/>
            <person name="Koehrsen M."/>
            <person name="Haas B."/>
            <person name="Borodovsky M."/>
            <person name="Guigo R."/>
            <person name="Alvarado L."/>
            <person name="Berlin A."/>
            <person name="Bochicchio J."/>
            <person name="Borenstein D."/>
            <person name="Chapman S."/>
            <person name="Chen Z."/>
            <person name="Freedman E."/>
            <person name="Gellesch M."/>
            <person name="Goldberg J."/>
            <person name="Griggs A."/>
            <person name="Gujja S."/>
            <person name="Heilman E."/>
            <person name="Heiman D."/>
            <person name="Hepburn T."/>
            <person name="Howarth C."/>
            <person name="Jen D."/>
            <person name="Larson L."/>
            <person name="Mehta T."/>
            <person name="Park D."/>
            <person name="Pearson M."/>
            <person name="Roberts A."/>
            <person name="Saif S."/>
            <person name="Shenoy N."/>
            <person name="Sisk P."/>
            <person name="Stolte C."/>
            <person name="Sykes S."/>
            <person name="Thomson T."/>
            <person name="Walk T."/>
            <person name="White J."/>
            <person name="Yandava C."/>
            <person name="Burger G."/>
            <person name="Gray M.W."/>
            <person name="Holland P.W.H."/>
            <person name="King N."/>
            <person name="Lang F.B.F."/>
            <person name="Roger A.J."/>
            <person name="Ruiz-Trillo I."/>
            <person name="Lander E."/>
            <person name="Nusbaum C."/>
        </authorList>
    </citation>
    <scope>NUCLEOTIDE SEQUENCE [LARGE SCALE GENOMIC DNA]</scope>
    <source>
        <strain evidence="1 2">ATCC 50062</strain>
    </source>
</reference>
<name>A0A0L0DB42_THETB</name>
<evidence type="ECO:0000313" key="2">
    <source>
        <dbReference type="Proteomes" id="UP000054408"/>
    </source>
</evidence>
<organism evidence="1 2">
    <name type="scientific">Thecamonas trahens ATCC 50062</name>
    <dbReference type="NCBI Taxonomy" id="461836"/>
    <lineage>
        <taxon>Eukaryota</taxon>
        <taxon>Apusozoa</taxon>
        <taxon>Apusomonadida</taxon>
        <taxon>Apusomonadidae</taxon>
        <taxon>Thecamonas</taxon>
    </lineage>
</organism>
<dbReference type="AlphaFoldDB" id="A0A0L0DB42"/>
<accession>A0A0L0DB42</accession>
<evidence type="ECO:0000313" key="1">
    <source>
        <dbReference type="EMBL" id="KNC48518.1"/>
    </source>
</evidence>
<dbReference type="Gene3D" id="2.130.10.10">
    <property type="entry name" value="YVTN repeat-like/Quinoprotein amine dehydrogenase"/>
    <property type="match status" value="1"/>
</dbReference>
<dbReference type="EMBL" id="GL349451">
    <property type="protein sequence ID" value="KNC48518.1"/>
    <property type="molecule type" value="Genomic_DNA"/>
</dbReference>
<dbReference type="GeneID" id="25564474"/>
<proteinExistence type="predicted"/>
<dbReference type="InterPro" id="IPR015943">
    <property type="entry name" value="WD40/YVTN_repeat-like_dom_sf"/>
</dbReference>
<gene>
    <name evidence="1" type="ORF">AMSG_04962</name>
</gene>
<protein>
    <submittedName>
        <fullName evidence="1">Uncharacterized protein</fullName>
    </submittedName>
</protein>
<dbReference type="RefSeq" id="XP_013758626.1">
    <property type="nucleotide sequence ID" value="XM_013903172.1"/>
</dbReference>
<dbReference type="Proteomes" id="UP000054408">
    <property type="component" value="Unassembled WGS sequence"/>
</dbReference>